<name>A0ABU2AZ66_9MICC</name>
<dbReference type="Proteomes" id="UP001183794">
    <property type="component" value="Unassembled WGS sequence"/>
</dbReference>
<proteinExistence type="predicted"/>
<dbReference type="RefSeq" id="WP_310171847.1">
    <property type="nucleotide sequence ID" value="NZ_BAABHE010000002.1"/>
</dbReference>
<protein>
    <submittedName>
        <fullName evidence="1">Nuclease with RNAse H fold</fullName>
    </submittedName>
</protein>
<comment type="caution">
    <text evidence="1">The sequence shown here is derived from an EMBL/GenBank/DDBJ whole genome shotgun (WGS) entry which is preliminary data.</text>
</comment>
<dbReference type="EMBL" id="JAVDYJ010000001">
    <property type="protein sequence ID" value="MDR7346643.1"/>
    <property type="molecule type" value="Genomic_DNA"/>
</dbReference>
<dbReference type="Pfam" id="PF04250">
    <property type="entry name" value="DUF429"/>
    <property type="match status" value="1"/>
</dbReference>
<evidence type="ECO:0000313" key="2">
    <source>
        <dbReference type="Proteomes" id="UP001183794"/>
    </source>
</evidence>
<dbReference type="InterPro" id="IPR007362">
    <property type="entry name" value="DUF429"/>
</dbReference>
<organism evidence="1 2">
    <name type="scientific">Enteractinococcus fodinae</name>
    <dbReference type="NCBI Taxonomy" id="684663"/>
    <lineage>
        <taxon>Bacteria</taxon>
        <taxon>Bacillati</taxon>
        <taxon>Actinomycetota</taxon>
        <taxon>Actinomycetes</taxon>
        <taxon>Micrococcales</taxon>
        <taxon>Micrococcaceae</taxon>
    </lineage>
</organism>
<evidence type="ECO:0000313" key="1">
    <source>
        <dbReference type="EMBL" id="MDR7346643.1"/>
    </source>
</evidence>
<sequence>MRFYGIDLAAEAKFTGLATVATNDSSIRVEALAVGVTDEQIIHAVTTAEGTGVDVPVGWPKAFIDFIHHHGNQALVTPDDTGGAWRRTLALRTTDIDLHRRTGLTPLSVSANLIAYPAFRWAGIEARLRDQGVDVSRDGSGAIAEVYPAAALYRWGIPHRGYKGRKHQAVRAEVIKALSARFDQLDWNGFDALALAEDDALDAVISALVRYQIFRGQCEGPPAHLQDIARTEGWIWVPKPAES</sequence>
<gene>
    <name evidence="1" type="ORF">J2S62_000900</name>
</gene>
<accession>A0ABU2AZ66</accession>
<keyword evidence="2" id="KW-1185">Reference proteome</keyword>
<reference evidence="1 2" key="1">
    <citation type="submission" date="2023-07" db="EMBL/GenBank/DDBJ databases">
        <title>Sequencing the genomes of 1000 actinobacteria strains.</title>
        <authorList>
            <person name="Klenk H.-P."/>
        </authorList>
    </citation>
    <scope>NUCLEOTIDE SEQUENCE [LARGE SCALE GENOMIC DNA]</scope>
    <source>
        <strain evidence="1 2">DSM 22966</strain>
    </source>
</reference>